<accession>A0A926XZC2</accession>
<evidence type="ECO:0000313" key="3">
    <source>
        <dbReference type="Proteomes" id="UP000598820"/>
    </source>
</evidence>
<dbReference type="PANTHER" id="PTHR46825:SF9">
    <property type="entry name" value="BETA-LACTAMASE-RELATED DOMAIN-CONTAINING PROTEIN"/>
    <property type="match status" value="1"/>
</dbReference>
<organism evidence="2 3">
    <name type="scientific">Spirosoma profusum</name>
    <dbReference type="NCBI Taxonomy" id="2771354"/>
    <lineage>
        <taxon>Bacteria</taxon>
        <taxon>Pseudomonadati</taxon>
        <taxon>Bacteroidota</taxon>
        <taxon>Cytophagia</taxon>
        <taxon>Cytophagales</taxon>
        <taxon>Cytophagaceae</taxon>
        <taxon>Spirosoma</taxon>
    </lineage>
</organism>
<dbReference type="InterPro" id="IPR012338">
    <property type="entry name" value="Beta-lactam/transpept-like"/>
</dbReference>
<keyword evidence="3" id="KW-1185">Reference proteome</keyword>
<protein>
    <submittedName>
        <fullName evidence="2">Beta-lactamase family protein</fullName>
    </submittedName>
</protein>
<dbReference type="Pfam" id="PF00144">
    <property type="entry name" value="Beta-lactamase"/>
    <property type="match status" value="1"/>
</dbReference>
<comment type="caution">
    <text evidence="2">The sequence shown here is derived from an EMBL/GenBank/DDBJ whole genome shotgun (WGS) entry which is preliminary data.</text>
</comment>
<proteinExistence type="predicted"/>
<gene>
    <name evidence="2" type="ORF">IC229_20560</name>
</gene>
<dbReference type="Proteomes" id="UP000598820">
    <property type="component" value="Unassembled WGS sequence"/>
</dbReference>
<dbReference type="InterPro" id="IPR050491">
    <property type="entry name" value="AmpC-like"/>
</dbReference>
<dbReference type="InterPro" id="IPR001466">
    <property type="entry name" value="Beta-lactam-related"/>
</dbReference>
<dbReference type="PANTHER" id="PTHR46825">
    <property type="entry name" value="D-ALANYL-D-ALANINE-CARBOXYPEPTIDASE/ENDOPEPTIDASE AMPH"/>
    <property type="match status" value="1"/>
</dbReference>
<name>A0A926XZC2_9BACT</name>
<dbReference type="RefSeq" id="WP_190888899.1">
    <property type="nucleotide sequence ID" value="NZ_JACWZY010000019.1"/>
</dbReference>
<evidence type="ECO:0000313" key="2">
    <source>
        <dbReference type="EMBL" id="MBD2703051.1"/>
    </source>
</evidence>
<sequence length="387" mass="42489">MKSNPLRQSTNGFLPGYSSRALRSIRQSLRLFALVCAVFFTDNIAAQSLKSVSVDSIDAIVQKHMNAKHIPGVSIAVVQKGNVVLAKGYGLANVELNVAASPQSVYAIGSVSKQLIATGILILAQEGKLKLDDEIHQYFPKAPQTWQGITLRHLLSHTSGLIRESPAFDATEVKPDSALVEAAFPLPLVFPVGTKWQYCNVGYFALADIIRKVSGQSWSTFMKQRVFTPLDMSTTRTTTLTEIVPNRADGYTWEKDHRHRAIAYRALRPSGAFLSTVLDLAKWDAALYTDKILTAASRKQSWTPFVLTDGKPYPYGFGWQIDSLQGTPRVHHGGSLPGFRSEYARFPETGLSVIVLTNADEALPGVIAQEIATLYLRPARSKTVSGR</sequence>
<dbReference type="SUPFAM" id="SSF56601">
    <property type="entry name" value="beta-lactamase/transpeptidase-like"/>
    <property type="match status" value="1"/>
</dbReference>
<dbReference type="AlphaFoldDB" id="A0A926XZC2"/>
<dbReference type="EMBL" id="JACWZY010000019">
    <property type="protein sequence ID" value="MBD2703051.1"/>
    <property type="molecule type" value="Genomic_DNA"/>
</dbReference>
<feature type="domain" description="Beta-lactamase-related" evidence="1">
    <location>
        <begin position="57"/>
        <end position="362"/>
    </location>
</feature>
<evidence type="ECO:0000259" key="1">
    <source>
        <dbReference type="Pfam" id="PF00144"/>
    </source>
</evidence>
<reference evidence="2" key="1">
    <citation type="submission" date="2020-09" db="EMBL/GenBank/DDBJ databases">
        <authorList>
            <person name="Kim M.K."/>
        </authorList>
    </citation>
    <scope>NUCLEOTIDE SEQUENCE</scope>
    <source>
        <strain evidence="2">BT702</strain>
    </source>
</reference>
<dbReference type="Gene3D" id="3.40.710.10">
    <property type="entry name" value="DD-peptidase/beta-lactamase superfamily"/>
    <property type="match status" value="1"/>
</dbReference>